<dbReference type="PANTHER" id="PTHR22763">
    <property type="entry name" value="RING ZINC FINGER PROTEIN"/>
    <property type="match status" value="1"/>
</dbReference>
<dbReference type="SMART" id="SM00184">
    <property type="entry name" value="RING"/>
    <property type="match status" value="1"/>
</dbReference>
<feature type="transmembrane region" description="Helical" evidence="6">
    <location>
        <begin position="76"/>
        <end position="100"/>
    </location>
</feature>
<reference evidence="8" key="1">
    <citation type="submission" date="2008-08" db="EMBL/GenBank/DDBJ databases">
        <title>Insights into the genome sequence of a free-living kinetoplastid: Bodo saltans (Kinetoplastida: Euglenozoa).</title>
        <authorList>
            <person name="Jackson A.P."/>
            <person name="Quail M.A."/>
            <person name="Berriman M."/>
        </authorList>
    </citation>
    <scope>NUCLEOTIDE SEQUENCE</scope>
    <source>
        <strain evidence="8">Lake Konstanz</strain>
    </source>
</reference>
<sequence>MIFRVFFNKIDIMVTLSVPLQPTVAVFLVIFALNPIATCYSIAYMMFLAIATSIGLSIPQVLVGQPLREEYRLAQMPYVAAVVSTVTCACMISSVSDAALEPEHHNTRERSWLFALLFRVVLTLCGMAVTEYTDRARSPFHIRGIIPNLRFGMFTTVVIASHVAFLLTLFSDVRVEEVELQKVSMIASIEAHGSGESADAEHYGQAIAFLGKVIWTHRVLCNVLIISTFASLIRTLQPWIKLIVIAWTNGIAEATSDGSGVWHYSAKLTVELWRAMADLAFSCCVIPAQMWLLDDDDSHTSSPYRTAGQASSETIPWILQVMIVFRFYNLLVAWSANTAYARLLDLFELRPATNPLCVVDATNGRGGAEDPQPSCIICLGPLGHRQTCVLPCHHEFHAQCLQSWLLRKRQCPVCRDDPWQRLLANLRREQQDETTPPIALQQDVQDSSRELGILLEGGALHPQQSAAVHSNARRGEHSRDRSPSYANFRRATRNHSHPQPRVSWRRTSMPNESFTSTPLSTIPVSHRAPPRRLPSQRLRGNEHTTSNDTEIQAPATKRHRAEKPNVTSTRKAPPS</sequence>
<accession>B6DT96</accession>
<keyword evidence="6" id="KW-0812">Transmembrane</keyword>
<feature type="region of interest" description="Disordered" evidence="5">
    <location>
        <begin position="458"/>
        <end position="575"/>
    </location>
</feature>
<feature type="transmembrane region" description="Helical" evidence="6">
    <location>
        <begin position="42"/>
        <end position="64"/>
    </location>
</feature>
<feature type="transmembrane region" description="Helical" evidence="6">
    <location>
        <begin position="151"/>
        <end position="170"/>
    </location>
</feature>
<dbReference type="InterPro" id="IPR013083">
    <property type="entry name" value="Znf_RING/FYVE/PHD"/>
</dbReference>
<dbReference type="InterPro" id="IPR001841">
    <property type="entry name" value="Znf_RING"/>
</dbReference>
<dbReference type="InterPro" id="IPR050731">
    <property type="entry name" value="HRD1_E3_ubiq-ligases"/>
</dbReference>
<evidence type="ECO:0000313" key="8">
    <source>
        <dbReference type="EMBL" id="ACI15930.1"/>
    </source>
</evidence>
<evidence type="ECO:0000256" key="4">
    <source>
        <dbReference type="PROSITE-ProRule" id="PRU00175"/>
    </source>
</evidence>
<dbReference type="EMBL" id="FJ168549">
    <property type="protein sequence ID" value="ACI15930.1"/>
    <property type="molecule type" value="Genomic_DNA"/>
</dbReference>
<dbReference type="VEuPathDB" id="TriTrypDB:BSAL_78265"/>
<feature type="transmembrane region" description="Helical" evidence="6">
    <location>
        <begin position="12"/>
        <end position="36"/>
    </location>
</feature>
<proteinExistence type="predicted"/>
<organism evidence="8">
    <name type="scientific">Bodo saltans</name>
    <name type="common">Flagellated protozoan</name>
    <dbReference type="NCBI Taxonomy" id="75058"/>
    <lineage>
        <taxon>Eukaryota</taxon>
        <taxon>Discoba</taxon>
        <taxon>Euglenozoa</taxon>
        <taxon>Kinetoplastea</taxon>
        <taxon>Metakinetoplastina</taxon>
        <taxon>Eubodonida</taxon>
        <taxon>Bodonidae</taxon>
        <taxon>Bodo</taxon>
    </lineage>
</organism>
<dbReference type="PROSITE" id="PS50089">
    <property type="entry name" value="ZF_RING_2"/>
    <property type="match status" value="1"/>
</dbReference>
<evidence type="ECO:0000256" key="1">
    <source>
        <dbReference type="ARBA" id="ARBA00022723"/>
    </source>
</evidence>
<dbReference type="CDD" id="cd16448">
    <property type="entry name" value="RING-H2"/>
    <property type="match status" value="1"/>
</dbReference>
<dbReference type="GO" id="GO:0008270">
    <property type="term" value="F:zinc ion binding"/>
    <property type="evidence" value="ECO:0007669"/>
    <property type="project" value="UniProtKB-KW"/>
</dbReference>
<dbReference type="SUPFAM" id="SSF57850">
    <property type="entry name" value="RING/U-box"/>
    <property type="match status" value="1"/>
</dbReference>
<dbReference type="GO" id="GO:0012505">
    <property type="term" value="C:endomembrane system"/>
    <property type="evidence" value="ECO:0007669"/>
    <property type="project" value="TreeGrafter"/>
</dbReference>
<dbReference type="PANTHER" id="PTHR22763:SF183">
    <property type="entry name" value="RING-TYPE DOMAIN-CONTAINING PROTEIN"/>
    <property type="match status" value="1"/>
</dbReference>
<feature type="compositionally biased region" description="Basic and acidic residues" evidence="5">
    <location>
        <begin position="473"/>
        <end position="482"/>
    </location>
</feature>
<feature type="transmembrane region" description="Helical" evidence="6">
    <location>
        <begin position="112"/>
        <end position="130"/>
    </location>
</feature>
<evidence type="ECO:0000256" key="5">
    <source>
        <dbReference type="SAM" id="MobiDB-lite"/>
    </source>
</evidence>
<dbReference type="GO" id="GO:0043161">
    <property type="term" value="P:proteasome-mediated ubiquitin-dependent protein catabolic process"/>
    <property type="evidence" value="ECO:0007669"/>
    <property type="project" value="TreeGrafter"/>
</dbReference>
<dbReference type="Gene3D" id="3.30.40.10">
    <property type="entry name" value="Zinc/RING finger domain, C3HC4 (zinc finger)"/>
    <property type="match status" value="1"/>
</dbReference>
<keyword evidence="2 4" id="KW-0863">Zinc-finger</keyword>
<evidence type="ECO:0000256" key="3">
    <source>
        <dbReference type="ARBA" id="ARBA00022833"/>
    </source>
</evidence>
<feature type="domain" description="RING-type" evidence="7">
    <location>
        <begin position="375"/>
        <end position="415"/>
    </location>
</feature>
<keyword evidence="1" id="KW-0479">Metal-binding</keyword>
<evidence type="ECO:0000256" key="2">
    <source>
        <dbReference type="ARBA" id="ARBA00022771"/>
    </source>
</evidence>
<dbReference type="GO" id="GO:0061630">
    <property type="term" value="F:ubiquitin protein ligase activity"/>
    <property type="evidence" value="ECO:0007669"/>
    <property type="project" value="TreeGrafter"/>
</dbReference>
<dbReference type="Pfam" id="PF13639">
    <property type="entry name" value="zf-RING_2"/>
    <property type="match status" value="1"/>
</dbReference>
<keyword evidence="6" id="KW-1133">Transmembrane helix</keyword>
<dbReference type="AlphaFoldDB" id="B6DT96"/>
<keyword evidence="3" id="KW-0862">Zinc</keyword>
<evidence type="ECO:0000256" key="6">
    <source>
        <dbReference type="SAM" id="Phobius"/>
    </source>
</evidence>
<name>B6DT96_BODSA</name>
<feature type="compositionally biased region" description="Polar residues" evidence="5">
    <location>
        <begin position="505"/>
        <end position="523"/>
    </location>
</feature>
<keyword evidence="6" id="KW-0472">Membrane</keyword>
<protein>
    <recommendedName>
        <fullName evidence="7">RING-type domain-containing protein</fullName>
    </recommendedName>
</protein>
<feature type="compositionally biased region" description="Polar residues" evidence="5">
    <location>
        <begin position="565"/>
        <end position="575"/>
    </location>
</feature>
<evidence type="ECO:0000259" key="7">
    <source>
        <dbReference type="PROSITE" id="PS50089"/>
    </source>
</evidence>